<protein>
    <submittedName>
        <fullName evidence="1">Uncharacterized protein</fullName>
    </submittedName>
</protein>
<dbReference type="AlphaFoldDB" id="X1F6M1"/>
<evidence type="ECO:0000313" key="1">
    <source>
        <dbReference type="EMBL" id="GAH40562.1"/>
    </source>
</evidence>
<feature type="non-terminal residue" evidence="1">
    <location>
        <position position="78"/>
    </location>
</feature>
<comment type="caution">
    <text evidence="1">The sequence shown here is derived from an EMBL/GenBank/DDBJ whole genome shotgun (WGS) entry which is preliminary data.</text>
</comment>
<dbReference type="EMBL" id="BARU01011051">
    <property type="protein sequence ID" value="GAH40562.1"/>
    <property type="molecule type" value="Genomic_DNA"/>
</dbReference>
<organism evidence="1">
    <name type="scientific">marine sediment metagenome</name>
    <dbReference type="NCBI Taxonomy" id="412755"/>
    <lineage>
        <taxon>unclassified sequences</taxon>
        <taxon>metagenomes</taxon>
        <taxon>ecological metagenomes</taxon>
    </lineage>
</organism>
<sequence length="78" mass="8451">MSNPVSIEMSQADIDSTNRLITALQKQAGKDIAGAVAWAGYYICRSLGAITRKSKKYRKEMITTLGTDGIDELATRVG</sequence>
<proteinExistence type="predicted"/>
<gene>
    <name evidence="1" type="ORF">S03H2_20864</name>
</gene>
<name>X1F6M1_9ZZZZ</name>
<accession>X1F6M1</accession>
<reference evidence="1" key="1">
    <citation type="journal article" date="2014" name="Front. Microbiol.">
        <title>High frequency of phylogenetically diverse reductive dehalogenase-homologous genes in deep subseafloor sedimentary metagenomes.</title>
        <authorList>
            <person name="Kawai M."/>
            <person name="Futagami T."/>
            <person name="Toyoda A."/>
            <person name="Takaki Y."/>
            <person name="Nishi S."/>
            <person name="Hori S."/>
            <person name="Arai W."/>
            <person name="Tsubouchi T."/>
            <person name="Morono Y."/>
            <person name="Uchiyama I."/>
            <person name="Ito T."/>
            <person name="Fujiyama A."/>
            <person name="Inagaki F."/>
            <person name="Takami H."/>
        </authorList>
    </citation>
    <scope>NUCLEOTIDE SEQUENCE</scope>
    <source>
        <strain evidence="1">Expedition CK06-06</strain>
    </source>
</reference>